<evidence type="ECO:0000256" key="2">
    <source>
        <dbReference type="ARBA" id="ARBA00022485"/>
    </source>
</evidence>
<dbReference type="InterPro" id="IPR037207">
    <property type="entry name" value="Nuop51_4Fe4S-bd_sf"/>
</dbReference>
<protein>
    <submittedName>
        <fullName evidence="7">NADH dehydrogenase (Quinone)</fullName>
        <ecNumber evidence="7">1.6.5.11</ecNumber>
    </submittedName>
</protein>
<dbReference type="PROSITE" id="PS00198">
    <property type="entry name" value="4FE4S_FER_1"/>
    <property type="match status" value="1"/>
</dbReference>
<dbReference type="Gene3D" id="3.40.30.10">
    <property type="entry name" value="Glutaredoxin"/>
    <property type="match status" value="1"/>
</dbReference>
<dbReference type="eggNOG" id="COG1894">
    <property type="taxonomic scope" value="Bacteria"/>
</dbReference>
<evidence type="ECO:0000313" key="8">
    <source>
        <dbReference type="Proteomes" id="UP000001662"/>
    </source>
</evidence>
<dbReference type="GO" id="GO:0010181">
    <property type="term" value="F:FMN binding"/>
    <property type="evidence" value="ECO:0007669"/>
    <property type="project" value="InterPro"/>
</dbReference>
<dbReference type="Gene3D" id="6.10.250.1450">
    <property type="match status" value="1"/>
</dbReference>
<reference evidence="7" key="1">
    <citation type="submission" date="2010-07" db="EMBL/GenBank/DDBJ databases">
        <title>Complete sequence of Clostridium saccharolyticum WM1.</title>
        <authorList>
            <consortium name="US DOE Joint Genome Institute"/>
            <person name="Lucas S."/>
            <person name="Copeland A."/>
            <person name="Lapidus A."/>
            <person name="Cheng J.-F."/>
            <person name="Bruce D."/>
            <person name="Goodwin L."/>
            <person name="Pitluck S."/>
            <person name="Chertkov O."/>
            <person name="Detter J.C."/>
            <person name="Han C."/>
            <person name="Tapia R."/>
            <person name="Land M."/>
            <person name="Hauser L."/>
            <person name="Chang Y.-J."/>
            <person name="Jeffries C."/>
            <person name="Kyrpides N."/>
            <person name="Ivanova N."/>
            <person name="Mikhailova N."/>
            <person name="Mouttaki H."/>
            <person name="Lin L."/>
            <person name="Zhou J."/>
            <person name="Hemme C.L."/>
            <person name="Woyke T."/>
        </authorList>
    </citation>
    <scope>NUCLEOTIDE SEQUENCE [LARGE SCALE GENOMIC DNA]</scope>
    <source>
        <strain evidence="7">WM1</strain>
    </source>
</reference>
<dbReference type="SMART" id="SM00928">
    <property type="entry name" value="NADH_4Fe-4S"/>
    <property type="match status" value="1"/>
</dbReference>
<dbReference type="Pfam" id="PF01257">
    <property type="entry name" value="2Fe-2S_thioredx"/>
    <property type="match status" value="1"/>
</dbReference>
<dbReference type="KEGG" id="csh:Closa_3393"/>
<dbReference type="PaxDb" id="610130-Closa_3393"/>
<evidence type="ECO:0000313" key="7">
    <source>
        <dbReference type="EMBL" id="ADL05920.1"/>
    </source>
</evidence>
<keyword evidence="7" id="KW-0560">Oxidoreductase</keyword>
<keyword evidence="4" id="KW-0408">Iron</keyword>
<dbReference type="OrthoDB" id="9761899at2"/>
<dbReference type="GO" id="GO:0051539">
    <property type="term" value="F:4 iron, 4 sulfur cluster binding"/>
    <property type="evidence" value="ECO:0007669"/>
    <property type="project" value="UniProtKB-KW"/>
</dbReference>
<keyword evidence="2" id="KW-0004">4Fe-4S</keyword>
<feature type="domain" description="4Fe-4S ferredoxin-type" evidence="6">
    <location>
        <begin position="538"/>
        <end position="567"/>
    </location>
</feature>
<dbReference type="PANTHER" id="PTHR43578:SF3">
    <property type="entry name" value="NADH-QUINONE OXIDOREDUCTASE SUBUNIT F"/>
    <property type="match status" value="1"/>
</dbReference>
<dbReference type="SUPFAM" id="SSF142984">
    <property type="entry name" value="Nqo1 middle domain-like"/>
    <property type="match status" value="1"/>
</dbReference>
<dbReference type="InterPro" id="IPR037225">
    <property type="entry name" value="Nuo51_FMN-bd_sf"/>
</dbReference>
<evidence type="ECO:0000256" key="1">
    <source>
        <dbReference type="ARBA" id="ARBA00007523"/>
    </source>
</evidence>
<dbReference type="Pfam" id="PF01512">
    <property type="entry name" value="Complex1_51K"/>
    <property type="match status" value="1"/>
</dbReference>
<keyword evidence="3" id="KW-0479">Metal-binding</keyword>
<gene>
    <name evidence="7" type="ordered locus">Closa_3393</name>
</gene>
<dbReference type="HOGENOM" id="CLU_014881_3_2_9"/>
<dbReference type="InterPro" id="IPR019575">
    <property type="entry name" value="Nuop51_4Fe4S-bd"/>
</dbReference>
<dbReference type="InterPro" id="IPR011538">
    <property type="entry name" value="Nuo51_FMN-bd"/>
</dbReference>
<evidence type="ECO:0000259" key="6">
    <source>
        <dbReference type="PROSITE" id="PS51379"/>
    </source>
</evidence>
<dbReference type="GO" id="GO:0046872">
    <property type="term" value="F:metal ion binding"/>
    <property type="evidence" value="ECO:0007669"/>
    <property type="project" value="UniProtKB-KW"/>
</dbReference>
<dbReference type="EMBL" id="CP002109">
    <property type="protein sequence ID" value="ADL05920.1"/>
    <property type="molecule type" value="Genomic_DNA"/>
</dbReference>
<sequence length="595" mass="64594">MYRSHVLVCGGTGCTSSGSQQIMVKLRDELKGQGLDQEVSVVQTGCHGLCALGPIMIIYPDATFYAMVKEEDISEIVSEHLLKGRPVERLLYDETVTPAGIKALSDTDFYKKQHRIALRNCGVINPEEIEEYIGTGGYQALGKVLTEMTPDEVIQVLLDSGLRGRGGAGFPTGLKWKLASQNDADQKYVCCNADEGDPGAFMDRSVLEGDPHALLEAMTIAGYAIGASQGYIYVRAEYPIAVQRLKIAIEQARKMELLGDDIFGSGFSFNIDLRLGAGAFVCGEETALMVSIEGNRGEPRPRPPFPAQKGLFGKPTILNNVETYANIPQIILNGPEWFASMGTEKSKGTKVFALGGKIHNTGLVEVPMGTTLREIIEEIGGGIPNGKKFKAAQTGGPSGGCIPVEHYDIPIDYDNLISIGSMMGSGGLIVMDETDCMVDIAKFFLEFTVEESCGKCTPCRIGTKRMHEILDKITKGQATLEDLDRLEELCYYVKENSACGLGQTAPNPVLSTLKFFRDEYNAHIVDKTCPAGVCKALLSYYIDAEKCKGCTLCARNCPVNAISGSVKNPHVIDPEKCIKCGVCMEKCKFDAVYKK</sequence>
<dbReference type="SUPFAM" id="SSF142019">
    <property type="entry name" value="Nqo1 FMN-binding domain-like"/>
    <property type="match status" value="1"/>
</dbReference>
<dbReference type="SUPFAM" id="SSF52833">
    <property type="entry name" value="Thioredoxin-like"/>
    <property type="match status" value="1"/>
</dbReference>
<dbReference type="InterPro" id="IPR036249">
    <property type="entry name" value="Thioredoxin-like_sf"/>
</dbReference>
<evidence type="ECO:0000256" key="5">
    <source>
        <dbReference type="ARBA" id="ARBA00023014"/>
    </source>
</evidence>
<dbReference type="InterPro" id="IPR019554">
    <property type="entry name" value="Soluble_ligand-bd"/>
</dbReference>
<keyword evidence="8" id="KW-1185">Reference proteome</keyword>
<dbReference type="FunFam" id="1.20.1440.230:FF:000001">
    <property type="entry name" value="Mitochondrial NADH dehydrogenase flavoprotein 1"/>
    <property type="match status" value="1"/>
</dbReference>
<dbReference type="GO" id="GO:0008137">
    <property type="term" value="F:NADH dehydrogenase (ubiquinone) activity"/>
    <property type="evidence" value="ECO:0007669"/>
    <property type="project" value="InterPro"/>
</dbReference>
<dbReference type="EC" id="1.6.5.11" evidence="7"/>
<dbReference type="GO" id="GO:0016491">
    <property type="term" value="F:oxidoreductase activity"/>
    <property type="evidence" value="ECO:0007669"/>
    <property type="project" value="UniProtKB-KW"/>
</dbReference>
<dbReference type="PANTHER" id="PTHR43578">
    <property type="entry name" value="NADH-QUINONE OXIDOREDUCTASE SUBUNIT F"/>
    <property type="match status" value="1"/>
</dbReference>
<dbReference type="Pfam" id="PF10589">
    <property type="entry name" value="NADH_4Fe-4S"/>
    <property type="match status" value="1"/>
</dbReference>
<evidence type="ECO:0000256" key="3">
    <source>
        <dbReference type="ARBA" id="ARBA00022723"/>
    </source>
</evidence>
<dbReference type="FunFam" id="3.40.50.11540:FF:000001">
    <property type="entry name" value="NADH dehydrogenase [ubiquinone] flavoprotein 1, mitochondrial"/>
    <property type="match status" value="1"/>
</dbReference>
<keyword evidence="5" id="KW-0411">Iron-sulfur</keyword>
<evidence type="ECO:0000256" key="4">
    <source>
        <dbReference type="ARBA" id="ARBA00023004"/>
    </source>
</evidence>
<dbReference type="Pfam" id="PF13237">
    <property type="entry name" value="Fer4_10"/>
    <property type="match status" value="1"/>
</dbReference>
<dbReference type="AlphaFoldDB" id="D9R9G9"/>
<dbReference type="SUPFAM" id="SSF54862">
    <property type="entry name" value="4Fe-4S ferredoxins"/>
    <property type="match status" value="1"/>
</dbReference>
<dbReference type="Pfam" id="PF10531">
    <property type="entry name" value="SLBB"/>
    <property type="match status" value="1"/>
</dbReference>
<dbReference type="Gene3D" id="3.30.70.20">
    <property type="match status" value="2"/>
</dbReference>
<comment type="similarity">
    <text evidence="1">Belongs to the complex I 51 kDa subunit family.</text>
</comment>
<accession>D9R9G9</accession>
<dbReference type="Gene3D" id="1.20.1440.230">
    <property type="entry name" value="NADH-ubiquinone oxidoreductase 51kDa subunit, iron-sulphur binding domain"/>
    <property type="match status" value="1"/>
</dbReference>
<dbReference type="SUPFAM" id="SSF140490">
    <property type="entry name" value="Nqo1C-terminal domain-like"/>
    <property type="match status" value="1"/>
</dbReference>
<dbReference type="Gene3D" id="3.10.20.600">
    <property type="match status" value="1"/>
</dbReference>
<dbReference type="RefSeq" id="WP_013273986.1">
    <property type="nucleotide sequence ID" value="NC_014376.1"/>
</dbReference>
<dbReference type="CDD" id="cd02980">
    <property type="entry name" value="TRX_Fd_family"/>
    <property type="match status" value="1"/>
</dbReference>
<dbReference type="PROSITE" id="PS51379">
    <property type="entry name" value="4FE4S_FER_2"/>
    <property type="match status" value="2"/>
</dbReference>
<name>D9R9G9_LACSW</name>
<organism evidence="7 8">
    <name type="scientific">Lacrimispora saccharolytica (strain ATCC 35040 / DSM 2544 / NRCC 2533 / WM1)</name>
    <name type="common">Clostridium saccharolyticum</name>
    <dbReference type="NCBI Taxonomy" id="610130"/>
    <lineage>
        <taxon>Bacteria</taxon>
        <taxon>Bacillati</taxon>
        <taxon>Bacillota</taxon>
        <taxon>Clostridia</taxon>
        <taxon>Lachnospirales</taxon>
        <taxon>Lachnospiraceae</taxon>
        <taxon>Lacrimispora</taxon>
    </lineage>
</organism>
<dbReference type="PROSITE" id="PS00645">
    <property type="entry name" value="COMPLEX1_51K_2"/>
    <property type="match status" value="1"/>
</dbReference>
<dbReference type="STRING" id="610130.Closa_3393"/>
<proteinExistence type="inferred from homology"/>
<dbReference type="Gene3D" id="3.40.50.11540">
    <property type="entry name" value="NADH-ubiquinone oxidoreductase 51kDa subunit"/>
    <property type="match status" value="1"/>
</dbReference>
<feature type="domain" description="4Fe-4S ferredoxin-type" evidence="6">
    <location>
        <begin position="568"/>
        <end position="595"/>
    </location>
</feature>
<dbReference type="InterPro" id="IPR017900">
    <property type="entry name" value="4Fe4S_Fe_S_CS"/>
</dbReference>
<dbReference type="Proteomes" id="UP000001662">
    <property type="component" value="Chromosome"/>
</dbReference>
<dbReference type="InterPro" id="IPR017896">
    <property type="entry name" value="4Fe4S_Fe-S-bd"/>
</dbReference>
<dbReference type="InterPro" id="IPR001949">
    <property type="entry name" value="NADH-UbQ_OxRdtase_51kDa_CS"/>
</dbReference>